<organism evidence="3">
    <name type="scientific">marine metagenome</name>
    <dbReference type="NCBI Taxonomy" id="408172"/>
    <lineage>
        <taxon>unclassified sequences</taxon>
        <taxon>metagenomes</taxon>
        <taxon>ecological metagenomes</taxon>
    </lineage>
</organism>
<dbReference type="PANTHER" id="PTHR30489:SF0">
    <property type="entry name" value="LIPOPROTEIN-RELEASING SYSTEM TRANSMEMBRANE PROTEIN LOLE"/>
    <property type="match status" value="1"/>
</dbReference>
<dbReference type="GO" id="GO:0098797">
    <property type="term" value="C:plasma membrane protein complex"/>
    <property type="evidence" value="ECO:0007669"/>
    <property type="project" value="TreeGrafter"/>
</dbReference>
<name>A0A381W5Q2_9ZZZZ</name>
<keyword evidence="1" id="KW-0472">Membrane</keyword>
<feature type="non-terminal residue" evidence="3">
    <location>
        <position position="261"/>
    </location>
</feature>
<dbReference type="GO" id="GO:0044874">
    <property type="term" value="P:lipoprotein localization to outer membrane"/>
    <property type="evidence" value="ECO:0007669"/>
    <property type="project" value="TreeGrafter"/>
</dbReference>
<accession>A0A381W5Q2</accession>
<dbReference type="EMBL" id="UINC01010794">
    <property type="protein sequence ID" value="SVA47890.1"/>
    <property type="molecule type" value="Genomic_DNA"/>
</dbReference>
<dbReference type="PANTHER" id="PTHR30489">
    <property type="entry name" value="LIPOPROTEIN-RELEASING SYSTEM TRANSMEMBRANE PROTEIN LOLE"/>
    <property type="match status" value="1"/>
</dbReference>
<gene>
    <name evidence="3" type="ORF">METZ01_LOCUS100744</name>
</gene>
<reference evidence="3" key="1">
    <citation type="submission" date="2018-05" db="EMBL/GenBank/DDBJ databases">
        <authorList>
            <person name="Lanie J.A."/>
            <person name="Ng W.-L."/>
            <person name="Kazmierczak K.M."/>
            <person name="Andrzejewski T.M."/>
            <person name="Davidsen T.M."/>
            <person name="Wayne K.J."/>
            <person name="Tettelin H."/>
            <person name="Glass J.I."/>
            <person name="Rusch D."/>
            <person name="Podicherti R."/>
            <person name="Tsui H.-C.T."/>
            <person name="Winkler M.E."/>
        </authorList>
    </citation>
    <scope>NUCLEOTIDE SEQUENCE</scope>
</reference>
<feature type="domain" description="MacB-like periplasmic core" evidence="2">
    <location>
        <begin position="1"/>
        <end position="201"/>
    </location>
</feature>
<keyword evidence="1" id="KW-0812">Transmembrane</keyword>
<dbReference type="InterPro" id="IPR025857">
    <property type="entry name" value="MacB_PCD"/>
</dbReference>
<keyword evidence="1" id="KW-1133">Transmembrane helix</keyword>
<feature type="transmembrane region" description="Helical" evidence="1">
    <location>
        <begin position="228"/>
        <end position="252"/>
    </location>
</feature>
<evidence type="ECO:0000259" key="2">
    <source>
        <dbReference type="Pfam" id="PF12704"/>
    </source>
</evidence>
<evidence type="ECO:0000313" key="3">
    <source>
        <dbReference type="EMBL" id="SVA47890.1"/>
    </source>
</evidence>
<protein>
    <recommendedName>
        <fullName evidence="2">MacB-like periplasmic core domain-containing protein</fullName>
    </recommendedName>
</protein>
<dbReference type="Pfam" id="PF12704">
    <property type="entry name" value="MacB_PCD"/>
    <property type="match status" value="1"/>
</dbReference>
<dbReference type="AlphaFoldDB" id="A0A381W5Q2"/>
<proteinExistence type="predicted"/>
<evidence type="ECO:0000256" key="1">
    <source>
        <dbReference type="SAM" id="Phobius"/>
    </source>
</evidence>
<sequence>MIGMGIGCFALVVSLSVLNGFEYMVHSRLKGFDGDLRISGEVSQIRLDQITAFQGVKSIMPFMERRGLIEGKDGIKVVSLKAIEVDKIQTFYEWSLQGKSLAPDEVLIGRDLAYKMGKVVGNTIIVSSPIDQSYGFGIPRKMQINIGGIFSTRVLDYDNRYVFIPLEMGKTLFKRKNGFDGIDIRLNDSESALETKRKLQEMLPGSVNVQSWDELNQVLVDAMEMERIATIFILSLIFLVAAFNLAATLSLVSIQRMKETG</sequence>
<dbReference type="InterPro" id="IPR051447">
    <property type="entry name" value="Lipoprotein-release_system"/>
</dbReference>